<comment type="caution">
    <text evidence="2">The sequence shown here is derived from an EMBL/GenBank/DDBJ whole genome shotgun (WGS) entry which is preliminary data.</text>
</comment>
<feature type="domain" description="Reelin" evidence="1">
    <location>
        <begin position="1"/>
        <end position="107"/>
    </location>
</feature>
<dbReference type="InterPro" id="IPR002861">
    <property type="entry name" value="Reeler_dom"/>
</dbReference>
<dbReference type="InterPro" id="IPR042307">
    <property type="entry name" value="Reeler_sf"/>
</dbReference>
<accession>A0A8J5N0W9</accession>
<evidence type="ECO:0000313" key="3">
    <source>
        <dbReference type="Proteomes" id="UP000747542"/>
    </source>
</evidence>
<evidence type="ECO:0000259" key="1">
    <source>
        <dbReference type="PROSITE" id="PS51019"/>
    </source>
</evidence>
<dbReference type="Pfam" id="PF02014">
    <property type="entry name" value="Reeler"/>
    <property type="match status" value="1"/>
</dbReference>
<dbReference type="PROSITE" id="PS51019">
    <property type="entry name" value="REELIN"/>
    <property type="match status" value="1"/>
</dbReference>
<sequence>RINGPPFKGFFVQARDALTNEWIGEFVKTKEVESFPECSAATHNTTPPKTKMLLTWLAPRDRTGNVIFTGTILERYDVYWSEMVAKVVPTVVSPGQSPVTFPLGQRRINPGLSPVGPLRDHRRG</sequence>
<dbReference type="Proteomes" id="UP000747542">
    <property type="component" value="Unassembled WGS sequence"/>
</dbReference>
<protein>
    <submittedName>
        <fullName evidence="2">Ferric-chelate reductase 1-like</fullName>
    </submittedName>
</protein>
<keyword evidence="3" id="KW-1185">Reference proteome</keyword>
<dbReference type="InterPro" id="IPR051237">
    <property type="entry name" value="Ferric-chelate_Red/DefProt"/>
</dbReference>
<dbReference type="PANTHER" id="PTHR45828">
    <property type="entry name" value="CYTOCHROME B561/FERRIC REDUCTASE TRANSMEMBRANE"/>
    <property type="match status" value="1"/>
</dbReference>
<dbReference type="EMBL" id="JAHLQT010013238">
    <property type="protein sequence ID" value="KAG7170899.1"/>
    <property type="molecule type" value="Genomic_DNA"/>
</dbReference>
<proteinExistence type="predicted"/>
<dbReference type="CDD" id="cd08544">
    <property type="entry name" value="Reeler"/>
    <property type="match status" value="1"/>
</dbReference>
<evidence type="ECO:0000313" key="2">
    <source>
        <dbReference type="EMBL" id="KAG7170899.1"/>
    </source>
</evidence>
<dbReference type="GO" id="GO:0016020">
    <property type="term" value="C:membrane"/>
    <property type="evidence" value="ECO:0007669"/>
    <property type="project" value="TreeGrafter"/>
</dbReference>
<organism evidence="2 3">
    <name type="scientific">Homarus americanus</name>
    <name type="common">American lobster</name>
    <dbReference type="NCBI Taxonomy" id="6706"/>
    <lineage>
        <taxon>Eukaryota</taxon>
        <taxon>Metazoa</taxon>
        <taxon>Ecdysozoa</taxon>
        <taxon>Arthropoda</taxon>
        <taxon>Crustacea</taxon>
        <taxon>Multicrustacea</taxon>
        <taxon>Malacostraca</taxon>
        <taxon>Eumalacostraca</taxon>
        <taxon>Eucarida</taxon>
        <taxon>Decapoda</taxon>
        <taxon>Pleocyemata</taxon>
        <taxon>Astacidea</taxon>
        <taxon>Nephropoidea</taxon>
        <taxon>Nephropidae</taxon>
        <taxon>Homarus</taxon>
    </lineage>
</organism>
<dbReference type="AlphaFoldDB" id="A0A8J5N0W9"/>
<dbReference type="Gene3D" id="2.60.40.4060">
    <property type="entry name" value="Reeler domain"/>
    <property type="match status" value="1"/>
</dbReference>
<dbReference type="PANTHER" id="PTHR45828:SF40">
    <property type="entry name" value="REELIN DOMAIN-CONTAINING PROTEIN"/>
    <property type="match status" value="1"/>
</dbReference>
<reference evidence="2" key="1">
    <citation type="journal article" date="2021" name="Sci. Adv.">
        <title>The American lobster genome reveals insights on longevity, neural, and immune adaptations.</title>
        <authorList>
            <person name="Polinski J.M."/>
            <person name="Zimin A.V."/>
            <person name="Clark K.F."/>
            <person name="Kohn A.B."/>
            <person name="Sadowski N."/>
            <person name="Timp W."/>
            <person name="Ptitsyn A."/>
            <person name="Khanna P."/>
            <person name="Romanova D.Y."/>
            <person name="Williams P."/>
            <person name="Greenwood S.J."/>
            <person name="Moroz L.L."/>
            <person name="Walt D.R."/>
            <person name="Bodnar A.G."/>
        </authorList>
    </citation>
    <scope>NUCLEOTIDE SEQUENCE</scope>
    <source>
        <strain evidence="2">GMGI-L3</strain>
    </source>
</reference>
<name>A0A8J5N0W9_HOMAM</name>
<gene>
    <name evidence="2" type="primary">Frrs1-L</name>
    <name evidence="2" type="ORF">Hamer_G012469</name>
</gene>
<feature type="non-terminal residue" evidence="2">
    <location>
        <position position="1"/>
    </location>
</feature>